<sequence length="313" mass="31962">MSTHPEHPVPGQPAAHDAAHDTPHDLPQRPAPDAVGPNERTAWLVPTAVLGGLGALLLLAGGGAAMAASLSIEERRVDTTVTAPVDTVAVDGRSAVVEVVTADVPDLRVEAVYAGIGLDRAPEPLVQDGRLTVTAPPTGSWIGTGGGMQVRVTVPADDDPVDLRLSGDAGTLSARGDFGDVRLDTEAGVVQMGGSARSLWAASEVGTVLVDGARVREDVDVHTEVGATEVRILGDAPRRVAITTGAGAIEASVPDAEWWTPAVAGADERDPEELTAATVCATVPEDRPCLYVSSEVGAAEVTSGDRSLRPAAG</sequence>
<gene>
    <name evidence="3" type="ORF">KTU01_22290</name>
</gene>
<keyword evidence="2" id="KW-1133">Transmembrane helix</keyword>
<comment type="caution">
    <text evidence="3">The sequence shown here is derived from an EMBL/GenBank/DDBJ whole genome shotgun (WGS) entry which is preliminary data.</text>
</comment>
<reference evidence="3 4" key="1">
    <citation type="submission" date="2019-07" db="EMBL/GenBank/DDBJ databases">
        <title>Whole genome shotgun sequence of Kocuria turfanensis NBRC 107627.</title>
        <authorList>
            <person name="Hosoyama A."/>
            <person name="Uohara A."/>
            <person name="Ohji S."/>
            <person name="Ichikawa N."/>
        </authorList>
    </citation>
    <scope>NUCLEOTIDE SEQUENCE [LARGE SCALE GENOMIC DNA]</scope>
    <source>
        <strain evidence="3 4">NBRC 107627</strain>
    </source>
</reference>
<dbReference type="Proteomes" id="UP000321103">
    <property type="component" value="Unassembled WGS sequence"/>
</dbReference>
<keyword evidence="2" id="KW-0812">Transmembrane</keyword>
<keyword evidence="4" id="KW-1185">Reference proteome</keyword>
<dbReference type="RefSeq" id="WP_062736159.1">
    <property type="nucleotide sequence ID" value="NZ_BJZS01000071.1"/>
</dbReference>
<feature type="transmembrane region" description="Helical" evidence="2">
    <location>
        <begin position="43"/>
        <end position="67"/>
    </location>
</feature>
<evidence type="ECO:0008006" key="5">
    <source>
        <dbReference type="Google" id="ProtNLM"/>
    </source>
</evidence>
<feature type="region of interest" description="Disordered" evidence="1">
    <location>
        <begin position="1"/>
        <end position="38"/>
    </location>
</feature>
<name>A0A512IEI0_9MICC</name>
<keyword evidence="2" id="KW-0472">Membrane</keyword>
<evidence type="ECO:0000256" key="2">
    <source>
        <dbReference type="SAM" id="Phobius"/>
    </source>
</evidence>
<evidence type="ECO:0000256" key="1">
    <source>
        <dbReference type="SAM" id="MobiDB-lite"/>
    </source>
</evidence>
<organism evidence="3 4">
    <name type="scientific">Kocuria turfanensis</name>
    <dbReference type="NCBI Taxonomy" id="388357"/>
    <lineage>
        <taxon>Bacteria</taxon>
        <taxon>Bacillati</taxon>
        <taxon>Actinomycetota</taxon>
        <taxon>Actinomycetes</taxon>
        <taxon>Micrococcales</taxon>
        <taxon>Micrococcaceae</taxon>
        <taxon>Kocuria</taxon>
    </lineage>
</organism>
<feature type="compositionally biased region" description="Basic and acidic residues" evidence="1">
    <location>
        <begin position="17"/>
        <end position="27"/>
    </location>
</feature>
<protein>
    <recommendedName>
        <fullName evidence="5">Adhesin domain-containing protein</fullName>
    </recommendedName>
</protein>
<evidence type="ECO:0000313" key="4">
    <source>
        <dbReference type="Proteomes" id="UP000321103"/>
    </source>
</evidence>
<proteinExistence type="predicted"/>
<dbReference type="AlphaFoldDB" id="A0A512IEI0"/>
<dbReference type="EMBL" id="BJZS01000071">
    <property type="protein sequence ID" value="GEO96106.1"/>
    <property type="molecule type" value="Genomic_DNA"/>
</dbReference>
<evidence type="ECO:0000313" key="3">
    <source>
        <dbReference type="EMBL" id="GEO96106.1"/>
    </source>
</evidence>
<accession>A0A512IEI0</accession>
<dbReference type="STRING" id="388357.GCA_001580365_02669"/>